<keyword evidence="3" id="KW-1185">Reference proteome</keyword>
<gene>
    <name evidence="2" type="ORF">GRI97_00455</name>
</gene>
<organism evidence="2 3">
    <name type="scientific">Croceibacterium xixiisoli</name>
    <dbReference type="NCBI Taxonomy" id="1476466"/>
    <lineage>
        <taxon>Bacteria</taxon>
        <taxon>Pseudomonadati</taxon>
        <taxon>Pseudomonadota</taxon>
        <taxon>Alphaproteobacteria</taxon>
        <taxon>Sphingomonadales</taxon>
        <taxon>Erythrobacteraceae</taxon>
        <taxon>Croceibacterium</taxon>
    </lineage>
</organism>
<dbReference type="OrthoDB" id="7450905at2"/>
<evidence type="ECO:0000313" key="3">
    <source>
        <dbReference type="Proteomes" id="UP000469430"/>
    </source>
</evidence>
<feature type="chain" id="PRO_5026256367" evidence="1">
    <location>
        <begin position="29"/>
        <end position="101"/>
    </location>
</feature>
<dbReference type="NCBIfam" id="TIGR04433">
    <property type="entry name" value="UrcA_uranyl"/>
    <property type="match status" value="1"/>
</dbReference>
<evidence type="ECO:0000256" key="1">
    <source>
        <dbReference type="SAM" id="SignalP"/>
    </source>
</evidence>
<accession>A0A6I4TRC1</accession>
<name>A0A6I4TRC1_9SPHN</name>
<comment type="caution">
    <text evidence="2">The sequence shown here is derived from an EMBL/GenBank/DDBJ whole genome shotgun (WGS) entry which is preliminary data.</text>
</comment>
<keyword evidence="1" id="KW-0732">Signal</keyword>
<evidence type="ECO:0000313" key="2">
    <source>
        <dbReference type="EMBL" id="MXO97457.1"/>
    </source>
</evidence>
<dbReference type="EMBL" id="WTYJ01000001">
    <property type="protein sequence ID" value="MXO97457.1"/>
    <property type="molecule type" value="Genomic_DNA"/>
</dbReference>
<dbReference type="Proteomes" id="UP000469430">
    <property type="component" value="Unassembled WGS sequence"/>
</dbReference>
<feature type="signal peptide" evidence="1">
    <location>
        <begin position="1"/>
        <end position="28"/>
    </location>
</feature>
<sequence>MIAKKFALIPAFAAAVLSTAMIATPAAAETVRVTHADLDLNTIEGQQKLQQRVDGAIRRICLFDDQGRLSNAYVTQACTRQIRAEMTPKVAALIENSRLGG</sequence>
<reference evidence="2 3" key="1">
    <citation type="submission" date="2019-12" db="EMBL/GenBank/DDBJ databases">
        <title>Genomic-based taxomic classification of the family Erythrobacteraceae.</title>
        <authorList>
            <person name="Xu L."/>
        </authorList>
    </citation>
    <scope>NUCLEOTIDE SEQUENCE [LARGE SCALE GENOMIC DNA]</scope>
    <source>
        <strain evidence="2 3">S36</strain>
    </source>
</reference>
<dbReference type="RefSeq" id="WP_161389198.1">
    <property type="nucleotide sequence ID" value="NZ_JBHSCP010000001.1"/>
</dbReference>
<protein>
    <submittedName>
        <fullName evidence="2">UrcA family protein</fullName>
    </submittedName>
</protein>
<proteinExistence type="predicted"/>
<dbReference type="InterPro" id="IPR030972">
    <property type="entry name" value="UrcA_uranyl"/>
</dbReference>
<dbReference type="AlphaFoldDB" id="A0A6I4TRC1"/>